<feature type="active site" description="Acyl-ester intermediate" evidence="4">
    <location>
        <position position="205"/>
    </location>
</feature>
<dbReference type="PANTHER" id="PTHR43918">
    <property type="entry name" value="ACETYLCHOLINESTERASE"/>
    <property type="match status" value="1"/>
</dbReference>
<dbReference type="EC" id="3.1.1.-" evidence="5"/>
<evidence type="ECO:0000313" key="7">
    <source>
        <dbReference type="EMBL" id="MBB4141326.1"/>
    </source>
</evidence>
<dbReference type="Gene3D" id="3.40.50.1820">
    <property type="entry name" value="alpha/beta hydrolase"/>
    <property type="match status" value="1"/>
</dbReference>
<dbReference type="InterPro" id="IPR002018">
    <property type="entry name" value="CarbesteraseB"/>
</dbReference>
<name>A0AA40SS97_9MICO</name>
<comment type="similarity">
    <text evidence="1 5">Belongs to the type-B carboxylesterase/lipase family.</text>
</comment>
<evidence type="ECO:0000256" key="3">
    <source>
        <dbReference type="ARBA" id="ARBA00023157"/>
    </source>
</evidence>
<dbReference type="AlphaFoldDB" id="A0AA40SS97"/>
<keyword evidence="2 5" id="KW-0378">Hydrolase</keyword>
<feature type="active site" description="Charge relay system" evidence="4">
    <location>
        <position position="425"/>
    </location>
</feature>
<sequence length="493" mass="52695">MPHIEVLTTAGRVRGYVQGDVTAFLGIPYGADTRDHRFRPPLPVQKWEGVRDATSFGPACPQVVFTDEEDAAALRWLEHPVGGSPLEGGAVGEDCLRVNVWAPANHSESLPVLVWLHGGGFTNGSGNEGWFNGDRLAAAEDVVVVTVTHRLGVFGFLSLCDDSGEPITGSAKPGMLDIVLALEWVHDNIAAFGGDPSRVTIAGHSGGSGKVAALLAMPAAEGLFTRAIMQSGPVSRFPTAADSRVTTERVLEALGQPTLAELEQMSADDLLQGQAAAFAGLDGSFLLRMDSIPGFSPSLDDDLPAQPFDRDHLARLQLMIGFTAHEMASLLAGSSIFSRGMGRDQVIATLEHFAPGHSEAQYDAMALEAPTDPPHLLFVRILGAGGFAQETNKIMHAVVAGGGTVWHYRFDQTTDVLDGLLGACHGLEIPYVFGTTDRSPITGHTQGRETLSREMMHAWASFARDGVPEVRDDWVNWTPDSPSAYRFVIPADT</sequence>
<dbReference type="PRINTS" id="PR00878">
    <property type="entry name" value="CHOLNESTRASE"/>
</dbReference>
<evidence type="ECO:0000256" key="1">
    <source>
        <dbReference type="ARBA" id="ARBA00005964"/>
    </source>
</evidence>
<evidence type="ECO:0000313" key="8">
    <source>
        <dbReference type="Proteomes" id="UP000549113"/>
    </source>
</evidence>
<feature type="domain" description="Carboxylesterase type B" evidence="6">
    <location>
        <begin position="5"/>
        <end position="479"/>
    </location>
</feature>
<dbReference type="Proteomes" id="UP000549113">
    <property type="component" value="Unassembled WGS sequence"/>
</dbReference>
<proteinExistence type="inferred from homology"/>
<dbReference type="Pfam" id="PF00135">
    <property type="entry name" value="COesterase"/>
    <property type="match status" value="1"/>
</dbReference>
<dbReference type="InterPro" id="IPR029058">
    <property type="entry name" value="AB_hydrolase_fold"/>
</dbReference>
<dbReference type="PROSITE" id="PS00122">
    <property type="entry name" value="CARBOXYLESTERASE_B_1"/>
    <property type="match status" value="1"/>
</dbReference>
<dbReference type="EMBL" id="JACIFH010000001">
    <property type="protein sequence ID" value="MBB4141326.1"/>
    <property type="molecule type" value="Genomic_DNA"/>
</dbReference>
<organism evidence="7 8">
    <name type="scientific">Microbacterium invictum</name>
    <dbReference type="NCBI Taxonomy" id="515415"/>
    <lineage>
        <taxon>Bacteria</taxon>
        <taxon>Bacillati</taxon>
        <taxon>Actinomycetota</taxon>
        <taxon>Actinomycetes</taxon>
        <taxon>Micrococcales</taxon>
        <taxon>Microbacteriaceae</taxon>
        <taxon>Microbacterium</taxon>
    </lineage>
</organism>
<evidence type="ECO:0000256" key="4">
    <source>
        <dbReference type="PIRSR" id="PIRSR600997-1"/>
    </source>
</evidence>
<dbReference type="RefSeq" id="WP_183500814.1">
    <property type="nucleotide sequence ID" value="NZ_JACIFH010000001.1"/>
</dbReference>
<reference evidence="7 8" key="1">
    <citation type="submission" date="2020-08" db="EMBL/GenBank/DDBJ databases">
        <title>Sequencing the genomes of 1000 actinobacteria strains.</title>
        <authorList>
            <person name="Klenk H.-P."/>
        </authorList>
    </citation>
    <scope>NUCLEOTIDE SEQUENCE [LARGE SCALE GENOMIC DNA]</scope>
    <source>
        <strain evidence="7 8">DSM 19600</strain>
    </source>
</reference>
<protein>
    <recommendedName>
        <fullName evidence="5">Carboxylic ester hydrolase</fullName>
        <ecNumber evidence="5">3.1.1.-</ecNumber>
    </recommendedName>
</protein>
<gene>
    <name evidence="7" type="ORF">BKA10_003120</name>
</gene>
<accession>A0AA40SS97</accession>
<comment type="caution">
    <text evidence="7">The sequence shown here is derived from an EMBL/GenBank/DDBJ whole genome shotgun (WGS) entry which is preliminary data.</text>
</comment>
<evidence type="ECO:0000256" key="2">
    <source>
        <dbReference type="ARBA" id="ARBA00022801"/>
    </source>
</evidence>
<dbReference type="InterPro" id="IPR000997">
    <property type="entry name" value="Cholinesterase"/>
</dbReference>
<keyword evidence="3" id="KW-1015">Disulfide bond</keyword>
<dbReference type="SUPFAM" id="SSF53474">
    <property type="entry name" value="alpha/beta-Hydrolases"/>
    <property type="match status" value="1"/>
</dbReference>
<dbReference type="InterPro" id="IPR019826">
    <property type="entry name" value="Carboxylesterase_B_AS"/>
</dbReference>
<feature type="active site" description="Charge relay system" evidence="4">
    <location>
        <position position="326"/>
    </location>
</feature>
<dbReference type="GO" id="GO:0004104">
    <property type="term" value="F:cholinesterase activity"/>
    <property type="evidence" value="ECO:0007669"/>
    <property type="project" value="InterPro"/>
</dbReference>
<dbReference type="PANTHER" id="PTHR43918:SF4">
    <property type="entry name" value="CARBOXYLIC ESTER HYDROLASE"/>
    <property type="match status" value="1"/>
</dbReference>
<keyword evidence="8" id="KW-1185">Reference proteome</keyword>
<dbReference type="InterPro" id="IPR050654">
    <property type="entry name" value="AChE-related_enzymes"/>
</dbReference>
<evidence type="ECO:0000256" key="5">
    <source>
        <dbReference type="RuleBase" id="RU361235"/>
    </source>
</evidence>
<evidence type="ECO:0000259" key="6">
    <source>
        <dbReference type="Pfam" id="PF00135"/>
    </source>
</evidence>